<feature type="region of interest" description="Disordered" evidence="1">
    <location>
        <begin position="42"/>
        <end position="73"/>
    </location>
</feature>
<proteinExistence type="predicted"/>
<feature type="region of interest" description="Disordered" evidence="1">
    <location>
        <begin position="93"/>
        <end position="129"/>
    </location>
</feature>
<accession>A0AA51RBV7</accession>
<name>A0AA51RBV7_9VIRU</name>
<evidence type="ECO:0000313" key="2">
    <source>
        <dbReference type="EMBL" id="WMM92043.1"/>
    </source>
</evidence>
<dbReference type="EMBL" id="OR184923">
    <property type="protein sequence ID" value="WMM92043.1"/>
    <property type="molecule type" value="Genomic_DNA"/>
</dbReference>
<organism evidence="2">
    <name type="scientific">cotton virus A</name>
    <dbReference type="NCBI Taxonomy" id="3072933"/>
    <lineage>
        <taxon>Viruses</taxon>
        <taxon>Riboviria</taxon>
        <taxon>Pararnavirae</taxon>
        <taxon>Artverviricota</taxon>
        <taxon>Revtraviricetes</taxon>
        <taxon>Ortervirales</taxon>
        <taxon>Caulimoviridae</taxon>
        <taxon>Caulimovirus</taxon>
    </lineage>
</organism>
<protein>
    <submittedName>
        <fullName evidence="2">P5</fullName>
    </submittedName>
</protein>
<reference evidence="2" key="1">
    <citation type="journal article" date="2023" name="bioRxiv">
        <title>Characterization of cotton virus A, a novel and distinct member of the genus Caulimovirus with endogenous viral elements in Gossypium spp.</title>
        <authorList>
            <person name="West-Ortiz M."/>
            <person name="Stuehler D."/>
            <person name="Pollock E."/>
            <person name="Wilson J.R."/>
            <person name="Preising S."/>
            <person name="Larrea-Sarmiento A."/>
            <person name="Alabi O."/>
            <person name="Fuchs M."/>
            <person name="Heck M."/>
            <person name="Olmedo-Velarde A."/>
        </authorList>
    </citation>
    <scope>NUCLEOTIDE SEQUENCE</scope>
    <source>
        <strain evidence="2">MS2022</strain>
    </source>
</reference>
<sequence length="410" mass="49516">MEFGFQIQDDIEEYIFDDEDYEDEYDHDELIKMEKDKIKIEEISDDEKYLDAPLSKTEQGESSNSKVKYEDEEGINLKDEEFSDDEVNEYFDPSLDPLKDGIENIDNDGLSRLETRKSSKRRGTSGYYHSYDSKYKTKIPPQYQLSHSENAYNNRWLNLDCTLDKTNELDGWYRQMSFLSLRNIETVADLEPFLEHFMTGNVRAWWNSERGEVLKSTYLTSDDTIQTRLTKIKALISNEFIGLNQINLKAVQEKESEKAKYILNNIKICDLCYWKNFVCEYEKWFYKLGKREKMDQYEKQFYLKFPPTWKDELEKRFETEKDARLTNNLAGRVQCLQELMEQKCKEKYFNEDVTRFTNKKPCCDPSLIDIPTRWGCRPQKDYRKSYKTYKKKYRRYRKRFSPRKYKKYKR</sequence>
<evidence type="ECO:0000256" key="1">
    <source>
        <dbReference type="SAM" id="MobiDB-lite"/>
    </source>
</evidence>
<feature type="compositionally biased region" description="Polar residues" evidence="1">
    <location>
        <begin position="56"/>
        <end position="66"/>
    </location>
</feature>